<sequence length="189" mass="22049">MKSNVYTIKRGFVKEQIFTEVEKSARYFDLDRKARLQLRLLTEELTGMMNEIAGKYRAEFWVEADPVEYEVQYWEKVHNVDFRLHLRLEETDLNEESRKQLLSVATTGKNEPPRGIMGKIQAFLEQCSQAHEDLGVYCSQQGRLIPYMGDMYDSCSIQDDSVVWTLNDYAGRLSSGKKGEEWDELEKSI</sequence>
<accession>A0A9D1YQJ6</accession>
<protein>
    <submittedName>
        <fullName evidence="1">Uncharacterized protein</fullName>
    </submittedName>
</protein>
<evidence type="ECO:0000313" key="2">
    <source>
        <dbReference type="Proteomes" id="UP000824007"/>
    </source>
</evidence>
<reference evidence="1" key="2">
    <citation type="submission" date="2021-04" db="EMBL/GenBank/DDBJ databases">
        <authorList>
            <person name="Gilroy R."/>
        </authorList>
    </citation>
    <scope>NUCLEOTIDE SEQUENCE</scope>
    <source>
        <strain evidence="1">ChiSxjej3B15-24422</strain>
    </source>
</reference>
<feature type="non-terminal residue" evidence="1">
    <location>
        <position position="189"/>
    </location>
</feature>
<dbReference type="EMBL" id="DXDD01000089">
    <property type="protein sequence ID" value="HIY60411.1"/>
    <property type="molecule type" value="Genomic_DNA"/>
</dbReference>
<name>A0A9D1YQJ6_9FIRM</name>
<evidence type="ECO:0000313" key="1">
    <source>
        <dbReference type="EMBL" id="HIY60411.1"/>
    </source>
</evidence>
<comment type="caution">
    <text evidence="1">The sequence shown here is derived from an EMBL/GenBank/DDBJ whole genome shotgun (WGS) entry which is preliminary data.</text>
</comment>
<dbReference type="Proteomes" id="UP000824007">
    <property type="component" value="Unassembled WGS sequence"/>
</dbReference>
<reference evidence="1" key="1">
    <citation type="journal article" date="2021" name="PeerJ">
        <title>Extensive microbial diversity within the chicken gut microbiome revealed by metagenomics and culture.</title>
        <authorList>
            <person name="Gilroy R."/>
            <person name="Ravi A."/>
            <person name="Getino M."/>
            <person name="Pursley I."/>
            <person name="Horton D.L."/>
            <person name="Alikhan N.F."/>
            <person name="Baker D."/>
            <person name="Gharbi K."/>
            <person name="Hall N."/>
            <person name="Watson M."/>
            <person name="Adriaenssens E.M."/>
            <person name="Foster-Nyarko E."/>
            <person name="Jarju S."/>
            <person name="Secka A."/>
            <person name="Antonio M."/>
            <person name="Oren A."/>
            <person name="Chaudhuri R.R."/>
            <person name="La Ragione R."/>
            <person name="Hildebrand F."/>
            <person name="Pallen M.J."/>
        </authorList>
    </citation>
    <scope>NUCLEOTIDE SEQUENCE</scope>
    <source>
        <strain evidence="1">ChiSxjej3B15-24422</strain>
    </source>
</reference>
<organism evidence="1 2">
    <name type="scientific">Candidatus Eisenbergiella pullistercoris</name>
    <dbReference type="NCBI Taxonomy" id="2838555"/>
    <lineage>
        <taxon>Bacteria</taxon>
        <taxon>Bacillati</taxon>
        <taxon>Bacillota</taxon>
        <taxon>Clostridia</taxon>
        <taxon>Lachnospirales</taxon>
        <taxon>Lachnospiraceae</taxon>
        <taxon>Eisenbergiella</taxon>
    </lineage>
</organism>
<dbReference type="AlphaFoldDB" id="A0A9D1YQJ6"/>
<gene>
    <name evidence="1" type="ORF">H9831_07015</name>
</gene>
<proteinExistence type="predicted"/>